<dbReference type="AlphaFoldDB" id="A0A098GL91"/>
<dbReference type="Proteomes" id="UP000182998">
    <property type="component" value="Unassembled WGS sequence"/>
</dbReference>
<dbReference type="FunFam" id="1.10.3720.10:FF:000001">
    <property type="entry name" value="Glycine betaine ABC transporter, permease"/>
    <property type="match status" value="1"/>
</dbReference>
<evidence type="ECO:0000256" key="7">
    <source>
        <dbReference type="ARBA" id="ARBA00035652"/>
    </source>
</evidence>
<dbReference type="Gene3D" id="3.40.190.10">
    <property type="entry name" value="Periplasmic binding protein-like II"/>
    <property type="match status" value="1"/>
</dbReference>
<evidence type="ECO:0000313" key="10">
    <source>
        <dbReference type="EMBL" id="CEG62261.1"/>
    </source>
</evidence>
<keyword evidence="4 8" id="KW-1133">Transmembrane helix</keyword>
<dbReference type="PROSITE" id="PS50928">
    <property type="entry name" value="ABC_TM1"/>
    <property type="match status" value="1"/>
</dbReference>
<dbReference type="HOGENOM" id="CLU_038355_0_0_6"/>
<accession>A0A098GL91</accession>
<organism evidence="10 12">
    <name type="scientific">Legionella micdadei</name>
    <name type="common">Tatlockia micdadei</name>
    <dbReference type="NCBI Taxonomy" id="451"/>
    <lineage>
        <taxon>Bacteria</taxon>
        <taxon>Pseudomonadati</taxon>
        <taxon>Pseudomonadota</taxon>
        <taxon>Gammaproteobacteria</taxon>
        <taxon>Legionellales</taxon>
        <taxon>Legionellaceae</taxon>
        <taxon>Legionella</taxon>
    </lineage>
</organism>
<dbReference type="Gene3D" id="1.10.3720.10">
    <property type="entry name" value="MetI-like"/>
    <property type="match status" value="1"/>
</dbReference>
<evidence type="ECO:0000313" key="11">
    <source>
        <dbReference type="EMBL" id="SCY05697.1"/>
    </source>
</evidence>
<feature type="domain" description="ABC transmembrane type-1" evidence="9">
    <location>
        <begin position="19"/>
        <end position="198"/>
    </location>
</feature>
<feature type="transmembrane region" description="Helical" evidence="8">
    <location>
        <begin position="179"/>
        <end position="201"/>
    </location>
</feature>
<evidence type="ECO:0000256" key="8">
    <source>
        <dbReference type="RuleBase" id="RU363032"/>
    </source>
</evidence>
<dbReference type="CDD" id="cd06261">
    <property type="entry name" value="TM_PBP2"/>
    <property type="match status" value="1"/>
</dbReference>
<dbReference type="EMBL" id="LN614830">
    <property type="protein sequence ID" value="CEG62261.1"/>
    <property type="molecule type" value="Genomic_DNA"/>
</dbReference>
<gene>
    <name evidence="10" type="ORF">LMI_3031</name>
    <name evidence="11" type="ORF">SAMN02982997_00733</name>
</gene>
<comment type="similarity">
    <text evidence="8">Belongs to the binding-protein-dependent transport system permease family.</text>
</comment>
<name>A0A098GL91_LEGMI</name>
<keyword evidence="3 8" id="KW-0812">Transmembrane</keyword>
<dbReference type="KEGG" id="tmc:LMI_3031"/>
<comment type="similarity">
    <text evidence="7">In the N-terminal section; belongs to the binding-protein-dependent transport system permease family.</text>
</comment>
<feature type="transmembrane region" description="Helical" evidence="8">
    <location>
        <begin position="23"/>
        <end position="45"/>
    </location>
</feature>
<evidence type="ECO:0000256" key="5">
    <source>
        <dbReference type="ARBA" id="ARBA00023136"/>
    </source>
</evidence>
<dbReference type="InterPro" id="IPR007210">
    <property type="entry name" value="ABC_Gly_betaine_transp_sub-bd"/>
</dbReference>
<dbReference type="PANTHER" id="PTHR30177">
    <property type="entry name" value="GLYCINE BETAINE/L-PROLINE TRANSPORT SYSTEM PERMEASE PROTEIN PROW"/>
    <property type="match status" value="1"/>
</dbReference>
<dbReference type="Pfam" id="PF00528">
    <property type="entry name" value="BPD_transp_1"/>
    <property type="match status" value="1"/>
</dbReference>
<reference evidence="10" key="2">
    <citation type="submission" date="2014-09" db="EMBL/GenBank/DDBJ databases">
        <authorList>
            <person name="GOMEZ-VALERO Laura"/>
        </authorList>
    </citation>
    <scope>NUCLEOTIDE SEQUENCE</scope>
    <source>
        <strain evidence="10">ATCC33218</strain>
    </source>
</reference>
<dbReference type="PANTHER" id="PTHR30177:SF4">
    <property type="entry name" value="OSMOPROTECTANT IMPORT PERMEASE PROTEIN OSMW"/>
    <property type="match status" value="1"/>
</dbReference>
<dbReference type="PATRIC" id="fig|451.8.peg.831"/>
<dbReference type="Gene3D" id="3.40.190.120">
    <property type="entry name" value="Osmoprotection protein (prox), domain 2"/>
    <property type="match status" value="1"/>
</dbReference>
<comment type="subcellular location">
    <subcellularLocation>
        <location evidence="1 8">Cell membrane</location>
        <topology evidence="1 8">Multi-pass membrane protein</topology>
    </subcellularLocation>
</comment>
<dbReference type="GO" id="GO:0022857">
    <property type="term" value="F:transmembrane transporter activity"/>
    <property type="evidence" value="ECO:0007669"/>
    <property type="project" value="InterPro"/>
</dbReference>
<feature type="transmembrane region" description="Helical" evidence="8">
    <location>
        <begin position="222"/>
        <end position="243"/>
    </location>
</feature>
<dbReference type="InterPro" id="IPR035906">
    <property type="entry name" value="MetI-like_sf"/>
</dbReference>
<dbReference type="CDD" id="cd13528">
    <property type="entry name" value="PBP2_osmoprotectants"/>
    <property type="match status" value="1"/>
</dbReference>
<dbReference type="RefSeq" id="WP_045100349.1">
    <property type="nucleotide sequence ID" value="NZ_CP020614.1"/>
</dbReference>
<proteinExistence type="inferred from homology"/>
<keyword evidence="13" id="KW-1185">Reference proteome</keyword>
<dbReference type="InterPro" id="IPR051204">
    <property type="entry name" value="ABC_transp_perm/SBD"/>
</dbReference>
<dbReference type="Proteomes" id="UP000032414">
    <property type="component" value="Chromosome I"/>
</dbReference>
<dbReference type="InterPro" id="IPR000515">
    <property type="entry name" value="MetI-like"/>
</dbReference>
<reference evidence="11 13" key="3">
    <citation type="submission" date="2016-10" db="EMBL/GenBank/DDBJ databases">
        <authorList>
            <person name="Varghese N."/>
            <person name="Submissions S."/>
        </authorList>
    </citation>
    <scope>NUCLEOTIDE SEQUENCE [LARGE SCALE GENOMIC DNA]</scope>
    <source>
        <strain evidence="11 13">ATCC 33218</strain>
    </source>
</reference>
<evidence type="ECO:0000256" key="1">
    <source>
        <dbReference type="ARBA" id="ARBA00004651"/>
    </source>
</evidence>
<feature type="transmembrane region" description="Helical" evidence="8">
    <location>
        <begin position="66"/>
        <end position="94"/>
    </location>
</feature>
<evidence type="ECO:0000256" key="3">
    <source>
        <dbReference type="ARBA" id="ARBA00022692"/>
    </source>
</evidence>
<feature type="transmembrane region" description="Helical" evidence="8">
    <location>
        <begin position="133"/>
        <end position="159"/>
    </location>
</feature>
<evidence type="ECO:0000256" key="6">
    <source>
        <dbReference type="ARBA" id="ARBA00035642"/>
    </source>
</evidence>
<protein>
    <submittedName>
        <fullName evidence="10">ABC transporter, quaternary amine uptake transporter (QAT) family, permease/periplasmic amine-binding protein</fullName>
    </submittedName>
    <submittedName>
        <fullName evidence="11">Osmoprotectant transport system permease protein</fullName>
    </submittedName>
</protein>
<dbReference type="SUPFAM" id="SSF161098">
    <property type="entry name" value="MetI-like"/>
    <property type="match status" value="1"/>
</dbReference>
<keyword evidence="2 8" id="KW-0813">Transport</keyword>
<keyword evidence="5 8" id="KW-0472">Membrane</keyword>
<dbReference type="GO" id="GO:0043190">
    <property type="term" value="C:ATP-binding cassette (ABC) transporter complex"/>
    <property type="evidence" value="ECO:0007669"/>
    <property type="project" value="InterPro"/>
</dbReference>
<reference evidence="12" key="1">
    <citation type="submission" date="2014-09" db="EMBL/GenBank/DDBJ databases">
        <authorList>
            <person name="Gomez-Valero L."/>
        </authorList>
    </citation>
    <scope>NUCLEOTIDE SEQUENCE [LARGE SCALE GENOMIC DNA]</scope>
    <source>
        <strain evidence="12">ATCC33218</strain>
    </source>
</reference>
<sequence>MNNYWDFIKSHLPELQTKLAEHISISISAMCVASIIGISLGLLIARLPKLKNPILSLTNIFQTIPSIALLGFLIPFVGIGLTPTLIALIVYALLPITSNTYAGLKGVSPVYLQVANGLGLTRWQRLYLIELPLARPIIMAGVRTSMAMTIGITTIAAFIGAGGLGDFITQGLSLNDPNLILLGAIPAALLALAVDYVLATLTFLVSPRHRHAMRFKKIKMTLVSLIIIALLTISIHGSLSFAYKAKDSIIIGTKNFTEQYLLGYLMAELIDSKTDLHVIKKFNLGTTTVLQNALLTGQVDLYPEYTGTAYLVVLNQKKIRDPQQTYDFVKKAYLNKYDLIWMAPFGFDNSQTLAVKEEFAEQHRLVNLSDLTGLTRELILAAPAEFLLRSDGLPGLTRTYGFKFKKIVQMQPDLVYEAIKNNDVQIIESSTTDGRIAEFHLRLLEDDKHFYPPYYAAPIIRNSILKNYPQVAQALQPLLGAIDNRTMQHLNYLVDVKKLSPQKVAHDFLIAKGLI</sequence>
<dbReference type="SUPFAM" id="SSF53850">
    <property type="entry name" value="Periplasmic binding protein-like II"/>
    <property type="match status" value="1"/>
</dbReference>
<evidence type="ECO:0000313" key="13">
    <source>
        <dbReference type="Proteomes" id="UP000182998"/>
    </source>
</evidence>
<evidence type="ECO:0000256" key="4">
    <source>
        <dbReference type="ARBA" id="ARBA00022989"/>
    </source>
</evidence>
<dbReference type="GO" id="GO:0031460">
    <property type="term" value="P:glycine betaine transport"/>
    <property type="evidence" value="ECO:0007669"/>
    <property type="project" value="UniProtKB-ARBA"/>
</dbReference>
<evidence type="ECO:0000256" key="2">
    <source>
        <dbReference type="ARBA" id="ARBA00022448"/>
    </source>
</evidence>
<dbReference type="STRING" id="451.B6N58_13955"/>
<comment type="similarity">
    <text evidence="6">In the C-terminal section; belongs to the OsmX family.</text>
</comment>
<evidence type="ECO:0000259" key="9">
    <source>
        <dbReference type="PROSITE" id="PS50928"/>
    </source>
</evidence>
<dbReference type="EMBL" id="FMVN01000003">
    <property type="protein sequence ID" value="SCY05697.1"/>
    <property type="molecule type" value="Genomic_DNA"/>
</dbReference>
<dbReference type="Pfam" id="PF04069">
    <property type="entry name" value="OpuAC"/>
    <property type="match status" value="1"/>
</dbReference>
<dbReference type="OrthoDB" id="9781705at2"/>
<evidence type="ECO:0000313" key="12">
    <source>
        <dbReference type="Proteomes" id="UP000032414"/>
    </source>
</evidence>